<dbReference type="AlphaFoldDB" id="C4J1M5"/>
<comment type="function">
    <text evidence="1 5">Hydrolyzes acetyl esters in homogalacturonan regions of pectin. In type I primary cell wall, galacturonic acid residues of pectin can be acetylated at the O-2 and O-3 positions. Decreasing the degree of acetylation of pectin gels in vitro alters their physical properties.</text>
</comment>
<evidence type="ECO:0000313" key="6">
    <source>
        <dbReference type="EMBL" id="ACR35075.1"/>
    </source>
</evidence>
<keyword evidence="5" id="KW-0961">Cell wall biogenesis/degradation</keyword>
<accession>C4J1M5</accession>
<evidence type="ECO:0000256" key="5">
    <source>
        <dbReference type="RuleBase" id="RU363114"/>
    </source>
</evidence>
<keyword evidence="5" id="KW-0964">Secreted</keyword>
<dbReference type="PANTHER" id="PTHR21562:SF93">
    <property type="entry name" value="PECTIN ACETYLESTERASE 8"/>
    <property type="match status" value="1"/>
</dbReference>
<evidence type="ECO:0000256" key="3">
    <source>
        <dbReference type="ARBA" id="ARBA00005784"/>
    </source>
</evidence>
<keyword evidence="4 5" id="KW-0134">Cell wall</keyword>
<evidence type="ECO:0000256" key="4">
    <source>
        <dbReference type="ARBA" id="ARBA00022512"/>
    </source>
</evidence>
<dbReference type="GO" id="GO:0016787">
    <property type="term" value="F:hydrolase activity"/>
    <property type="evidence" value="ECO:0007669"/>
    <property type="project" value="UniProtKB-KW"/>
</dbReference>
<dbReference type="PANTHER" id="PTHR21562">
    <property type="entry name" value="NOTUM-RELATED"/>
    <property type="match status" value="1"/>
</dbReference>
<name>C4J1M5_MAIZE</name>
<dbReference type="ESTHER" id="maize-b6trm6">
    <property type="family name" value="Pectinacetylesterase-Notum"/>
</dbReference>
<sequence>MTTQIFTIGTRSRFGTVMVHLSLEMLKKLTLQQSYIIEVPGYGKLSWTTCLPKGWTKLKIFHDLLPPAARVKCLSDAGFFINEKDVAGVGYIAAFFNDVVTTHGSAKNLPPSCTSTLPPGTCFFPQNEVKQIQTPLFILNAAYDSWQVRNILVPGVADPHGKWHSCKHDIDQCSASQLRVLQGFRGDFLKEVAELGNSDSRGLFINSCFVHCQSEIQELWFSSDSPVLGNTTVANAVGDWFFDRSSFQKIDCPYPCDSTCHNRIYDDSSQA</sequence>
<evidence type="ECO:0000256" key="1">
    <source>
        <dbReference type="ARBA" id="ARBA00003534"/>
    </source>
</evidence>
<evidence type="ECO:0000256" key="2">
    <source>
        <dbReference type="ARBA" id="ARBA00004191"/>
    </source>
</evidence>
<keyword evidence="5" id="KW-0378">Hydrolase</keyword>
<dbReference type="EC" id="3.1.1.-" evidence="5"/>
<organism evidence="6">
    <name type="scientific">Zea mays</name>
    <name type="common">Maize</name>
    <dbReference type="NCBI Taxonomy" id="4577"/>
    <lineage>
        <taxon>Eukaryota</taxon>
        <taxon>Viridiplantae</taxon>
        <taxon>Streptophyta</taxon>
        <taxon>Embryophyta</taxon>
        <taxon>Tracheophyta</taxon>
        <taxon>Spermatophyta</taxon>
        <taxon>Magnoliopsida</taxon>
        <taxon>Liliopsida</taxon>
        <taxon>Poales</taxon>
        <taxon>Poaceae</taxon>
        <taxon>PACMAD clade</taxon>
        <taxon>Panicoideae</taxon>
        <taxon>Andropogonodae</taxon>
        <taxon>Andropogoneae</taxon>
        <taxon>Tripsacinae</taxon>
        <taxon>Zea</taxon>
    </lineage>
</organism>
<comment type="subcellular location">
    <subcellularLocation>
        <location evidence="2 5">Secreted</location>
        <location evidence="2 5">Cell wall</location>
    </subcellularLocation>
</comment>
<comment type="similarity">
    <text evidence="3 5">Belongs to the pectinacetylesterase family.</text>
</comment>
<dbReference type="GO" id="GO:0071555">
    <property type="term" value="P:cell wall organization"/>
    <property type="evidence" value="ECO:0007669"/>
    <property type="project" value="UniProtKB-KW"/>
</dbReference>
<reference evidence="6" key="1">
    <citation type="journal article" date="2009" name="PLoS Genet.">
        <title>Sequencing, mapping, and analysis of 27,455 maize full-length cDNAs.</title>
        <authorList>
            <person name="Soderlund C."/>
            <person name="Descour A."/>
            <person name="Kudrna D."/>
            <person name="Bomhoff M."/>
            <person name="Boyd L."/>
            <person name="Currie J."/>
            <person name="Angelova A."/>
            <person name="Collura K."/>
            <person name="Wissotski M."/>
            <person name="Ashley E."/>
            <person name="Morrow D."/>
            <person name="Fernandes J."/>
            <person name="Walbot V."/>
            <person name="Yu Y."/>
        </authorList>
    </citation>
    <scope>NUCLEOTIDE SEQUENCE</scope>
    <source>
        <strain evidence="6">B73</strain>
    </source>
</reference>
<dbReference type="EMBL" id="BT084722">
    <property type="protein sequence ID" value="ACR35075.1"/>
    <property type="molecule type" value="mRNA"/>
</dbReference>
<proteinExistence type="evidence at transcript level"/>
<dbReference type="InterPro" id="IPR004963">
    <property type="entry name" value="PAE/NOTUM"/>
</dbReference>
<protein>
    <recommendedName>
        <fullName evidence="5">Pectin acetylesterase</fullName>
        <ecNumber evidence="5">3.1.1.-</ecNumber>
    </recommendedName>
</protein>
<dbReference type="Pfam" id="PF03283">
    <property type="entry name" value="PAE"/>
    <property type="match status" value="1"/>
</dbReference>
<dbReference type="ExpressionAtlas" id="C4J1M5">
    <property type="expression patterns" value="baseline and differential"/>
</dbReference>